<proteinExistence type="predicted"/>
<dbReference type="InterPro" id="IPR002933">
    <property type="entry name" value="Peptidase_M20"/>
</dbReference>
<evidence type="ECO:0000259" key="5">
    <source>
        <dbReference type="Pfam" id="PF07687"/>
    </source>
</evidence>
<keyword evidence="1" id="KW-0645">Protease</keyword>
<name>A0ABN3B2P4_9MICO</name>
<evidence type="ECO:0000256" key="1">
    <source>
        <dbReference type="ARBA" id="ARBA00022670"/>
    </source>
</evidence>
<evidence type="ECO:0000256" key="4">
    <source>
        <dbReference type="SAM" id="MobiDB-lite"/>
    </source>
</evidence>
<dbReference type="Pfam" id="PF07687">
    <property type="entry name" value="M20_dimer"/>
    <property type="match status" value="1"/>
</dbReference>
<evidence type="ECO:0000313" key="6">
    <source>
        <dbReference type="EMBL" id="GAA2186357.1"/>
    </source>
</evidence>
<protein>
    <submittedName>
        <fullName evidence="6">Dipeptidase</fullName>
    </submittedName>
</protein>
<dbReference type="SUPFAM" id="SSF53187">
    <property type="entry name" value="Zn-dependent exopeptidases"/>
    <property type="match status" value="1"/>
</dbReference>
<dbReference type="Pfam" id="PF01546">
    <property type="entry name" value="Peptidase_M20"/>
    <property type="match status" value="1"/>
</dbReference>
<dbReference type="InterPro" id="IPR051458">
    <property type="entry name" value="Cyt/Met_Dipeptidase"/>
</dbReference>
<keyword evidence="2" id="KW-0479">Metal-binding</keyword>
<keyword evidence="3" id="KW-0378">Hydrolase</keyword>
<reference evidence="6 7" key="1">
    <citation type="journal article" date="2019" name="Int. J. Syst. Evol. Microbiol.">
        <title>The Global Catalogue of Microorganisms (GCM) 10K type strain sequencing project: providing services to taxonomists for standard genome sequencing and annotation.</title>
        <authorList>
            <consortium name="The Broad Institute Genomics Platform"/>
            <consortium name="The Broad Institute Genome Sequencing Center for Infectious Disease"/>
            <person name="Wu L."/>
            <person name="Ma J."/>
        </authorList>
    </citation>
    <scope>NUCLEOTIDE SEQUENCE [LARGE SCALE GENOMIC DNA]</scope>
    <source>
        <strain evidence="6 7">JCM 14919</strain>
    </source>
</reference>
<evidence type="ECO:0000256" key="3">
    <source>
        <dbReference type="ARBA" id="ARBA00022801"/>
    </source>
</evidence>
<feature type="region of interest" description="Disordered" evidence="4">
    <location>
        <begin position="1"/>
        <end position="20"/>
    </location>
</feature>
<dbReference type="InterPro" id="IPR011650">
    <property type="entry name" value="Peptidase_M20_dimer"/>
</dbReference>
<dbReference type="Gene3D" id="3.40.630.10">
    <property type="entry name" value="Zn peptidases"/>
    <property type="match status" value="1"/>
</dbReference>
<dbReference type="EMBL" id="BAAAOP010000003">
    <property type="protein sequence ID" value="GAA2186357.1"/>
    <property type="molecule type" value="Genomic_DNA"/>
</dbReference>
<evidence type="ECO:0000313" key="7">
    <source>
        <dbReference type="Proteomes" id="UP001501084"/>
    </source>
</evidence>
<dbReference type="NCBIfam" id="NF005914">
    <property type="entry name" value="PRK07907.1"/>
    <property type="match status" value="1"/>
</dbReference>
<organism evidence="6 7">
    <name type="scientific">Leucobacter alluvii</name>
    <dbReference type="NCBI Taxonomy" id="340321"/>
    <lineage>
        <taxon>Bacteria</taxon>
        <taxon>Bacillati</taxon>
        <taxon>Actinomycetota</taxon>
        <taxon>Actinomycetes</taxon>
        <taxon>Micrococcales</taxon>
        <taxon>Microbacteriaceae</taxon>
        <taxon>Leucobacter</taxon>
    </lineage>
</organism>
<gene>
    <name evidence="6" type="ORF">GCM10009786_06770</name>
</gene>
<dbReference type="Proteomes" id="UP001501084">
    <property type="component" value="Unassembled WGS sequence"/>
</dbReference>
<feature type="domain" description="Peptidase M20 dimerisation" evidence="5">
    <location>
        <begin position="233"/>
        <end position="380"/>
    </location>
</feature>
<dbReference type="PANTHER" id="PTHR43270:SF12">
    <property type="entry name" value="SUCCINYL-DIAMINOPIMELATE DESUCCINYLASE"/>
    <property type="match status" value="1"/>
</dbReference>
<keyword evidence="7" id="KW-1185">Reference proteome</keyword>
<comment type="caution">
    <text evidence="6">The sequence shown here is derived from an EMBL/GenBank/DDBJ whole genome shotgun (WGS) entry which is preliminary data.</text>
</comment>
<dbReference type="PANTHER" id="PTHR43270">
    <property type="entry name" value="BETA-ALA-HIS DIPEPTIDASE"/>
    <property type="match status" value="1"/>
</dbReference>
<evidence type="ECO:0000256" key="2">
    <source>
        <dbReference type="ARBA" id="ARBA00022723"/>
    </source>
</evidence>
<sequence>MIARTDGRMRLRDEGRQAHVTDQQHHFEEAVRASARTGHERTLDDLQRLVRIPSVSWPAFDPAHVAASAEEIAELLRETGVFDVVDVRRAPVEGGTDLGQPAVVARRAARNGRPTVLLYAHHDVQPPGKDEDWLSPPFEPTLRDGRLYGRGAADDKAGVMAHIGAIRALAAAAESEKRDLDLGIALFIEGEEEWASQSFGNFLRENRDMLAADAIIVADSSNWDEETPALTVALRGAVAFNVRIQTLDRASHSGMFGGAVPDAMLAAVRLLDTLWDADGAVAVDGLGAADLDVPDYDEARLRSETGLLDGVSPVGRGAILSRLWAQPSISITGLDAPDVANASNTLIPSVRVRISARIAPGQDPNAAYAALVQHLQDRAPFGAHLTFEDPGLGQAFQVDTSGWAVSEVRRAMADAWERDPVDIGVGGSIPFIAELVDEFPEAQILVTGVEDPDGRAHSPNESLHLESFRKSLLSEALFLARLDQRIA</sequence>
<dbReference type="Gene3D" id="3.30.70.360">
    <property type="match status" value="1"/>
</dbReference>
<accession>A0ABN3B2P4</accession>